<sequence>MCRGMKKMNGGKGTQTAKLTHGGKCWQKRNRDIMCPEGFCKNALAEYVDQLFPDGVPSWAQDAITSADDLECDKYPCASSLQGVDLRDAFDDSIERYGEEMYHGFDTDNSELNLMTMPLGDLGAGTYIVDLNVTRGNLSYAVVDYVGNSFDATSVVLAGTTEGEEAELTYKAEALPDPDVAKSETPSTATAAAEPSETDDVAFAVRAGGATTGAAVAVLL</sequence>
<feature type="compositionally biased region" description="Low complexity" evidence="1">
    <location>
        <begin position="183"/>
        <end position="197"/>
    </location>
</feature>
<accession>A0A086ST03</accession>
<evidence type="ECO:0000313" key="2">
    <source>
        <dbReference type="EMBL" id="KFH40235.1"/>
    </source>
</evidence>
<organism evidence="2 3">
    <name type="scientific">Hapsidospora chrysogenum (strain ATCC 11550 / CBS 779.69 / DSM 880 / IAM 14645 / JCM 23072 / IMI 49137)</name>
    <name type="common">Acremonium chrysogenum</name>
    <dbReference type="NCBI Taxonomy" id="857340"/>
    <lineage>
        <taxon>Eukaryota</taxon>
        <taxon>Fungi</taxon>
        <taxon>Dikarya</taxon>
        <taxon>Ascomycota</taxon>
        <taxon>Pezizomycotina</taxon>
        <taxon>Sordariomycetes</taxon>
        <taxon>Hypocreomycetidae</taxon>
        <taxon>Hypocreales</taxon>
        <taxon>Bionectriaceae</taxon>
        <taxon>Hapsidospora</taxon>
    </lineage>
</organism>
<gene>
    <name evidence="2" type="ORF">ACRE_091050</name>
</gene>
<dbReference type="HOGENOM" id="CLU_1255643_0_0_1"/>
<dbReference type="OrthoDB" id="2748312at2759"/>
<name>A0A086ST03_HAPC1</name>
<keyword evidence="3" id="KW-1185">Reference proteome</keyword>
<evidence type="ECO:0000256" key="1">
    <source>
        <dbReference type="SAM" id="MobiDB-lite"/>
    </source>
</evidence>
<comment type="caution">
    <text evidence="2">The sequence shown here is derived from an EMBL/GenBank/DDBJ whole genome shotgun (WGS) entry which is preliminary data.</text>
</comment>
<protein>
    <submittedName>
        <fullName evidence="2">Uncharacterized protein</fullName>
    </submittedName>
</protein>
<dbReference type="EMBL" id="JPKY01000301">
    <property type="protein sequence ID" value="KFH40235.1"/>
    <property type="molecule type" value="Genomic_DNA"/>
</dbReference>
<feature type="region of interest" description="Disordered" evidence="1">
    <location>
        <begin position="178"/>
        <end position="197"/>
    </location>
</feature>
<proteinExistence type="predicted"/>
<evidence type="ECO:0000313" key="3">
    <source>
        <dbReference type="Proteomes" id="UP000029964"/>
    </source>
</evidence>
<dbReference type="Proteomes" id="UP000029964">
    <property type="component" value="Unassembled WGS sequence"/>
</dbReference>
<dbReference type="AlphaFoldDB" id="A0A086ST03"/>
<reference evidence="3" key="1">
    <citation type="journal article" date="2014" name="Genome Announc.">
        <title>Genome sequence and annotation of Acremonium chrysogenum, producer of the beta-lactam antibiotic cephalosporin C.</title>
        <authorList>
            <person name="Terfehr D."/>
            <person name="Dahlmann T.A."/>
            <person name="Specht T."/>
            <person name="Zadra I."/>
            <person name="Kuernsteiner H."/>
            <person name="Kueck U."/>
        </authorList>
    </citation>
    <scope>NUCLEOTIDE SEQUENCE [LARGE SCALE GENOMIC DNA]</scope>
    <source>
        <strain evidence="3">ATCC 11550 / CBS 779.69 / DSM 880 / IAM 14645 / JCM 23072 / IMI 49137</strain>
    </source>
</reference>